<evidence type="ECO:0000256" key="1">
    <source>
        <dbReference type="SAM" id="SignalP"/>
    </source>
</evidence>
<organism evidence="2 3">
    <name type="scientific">Dawidia cretensis</name>
    <dbReference type="NCBI Taxonomy" id="2782350"/>
    <lineage>
        <taxon>Bacteria</taxon>
        <taxon>Pseudomonadati</taxon>
        <taxon>Bacteroidota</taxon>
        <taxon>Cytophagia</taxon>
        <taxon>Cytophagales</taxon>
        <taxon>Chryseotaleaceae</taxon>
        <taxon>Dawidia</taxon>
    </lineage>
</organism>
<name>A0AAP2E260_9BACT</name>
<reference evidence="2 3" key="1">
    <citation type="submission" date="2021-05" db="EMBL/GenBank/DDBJ databases">
        <title>A Polyphasic approach of four new species of the genus Ohtaekwangia: Ohtaekwangia histidinii sp. nov., Ohtaekwangia cretensis sp. nov., Ohtaekwangia indiensis sp. nov., Ohtaekwangia reichenbachii sp. nov. from diverse environment.</title>
        <authorList>
            <person name="Octaviana S."/>
        </authorList>
    </citation>
    <scope>NUCLEOTIDE SEQUENCE [LARGE SCALE GENOMIC DNA]</scope>
    <source>
        <strain evidence="2 3">PWU5</strain>
    </source>
</reference>
<keyword evidence="1" id="KW-0732">Signal</keyword>
<evidence type="ECO:0000313" key="2">
    <source>
        <dbReference type="EMBL" id="MBT1710297.1"/>
    </source>
</evidence>
<dbReference type="EMBL" id="JAHESE010000021">
    <property type="protein sequence ID" value="MBT1710297.1"/>
    <property type="molecule type" value="Genomic_DNA"/>
</dbReference>
<dbReference type="AlphaFoldDB" id="A0AAP2E260"/>
<accession>A0AAP2E260</accession>
<feature type="chain" id="PRO_5042963004" evidence="1">
    <location>
        <begin position="22"/>
        <end position="127"/>
    </location>
</feature>
<gene>
    <name evidence="2" type="ORF">KK062_18770</name>
</gene>
<feature type="signal peptide" evidence="1">
    <location>
        <begin position="1"/>
        <end position="21"/>
    </location>
</feature>
<dbReference type="Proteomes" id="UP001319080">
    <property type="component" value="Unassembled WGS sequence"/>
</dbReference>
<comment type="caution">
    <text evidence="2">The sequence shown here is derived from an EMBL/GenBank/DDBJ whole genome shotgun (WGS) entry which is preliminary data.</text>
</comment>
<evidence type="ECO:0000313" key="3">
    <source>
        <dbReference type="Proteomes" id="UP001319080"/>
    </source>
</evidence>
<sequence length="127" mass="14431">MCKKMLFTALAVMLSVSVVVCQDLLDVDKVKDSELFVVKKGYDVQQRLKEIESIVGKDVTVYEVSGKQNKIKAVYTGKAEMASHPKFSDRDKASLIVVRTFENGVMRAYFPLTNNNKYRIYLKEAVK</sequence>
<dbReference type="RefSeq" id="WP_254085874.1">
    <property type="nucleotide sequence ID" value="NZ_JAHESE010000021.1"/>
</dbReference>
<keyword evidence="3" id="KW-1185">Reference proteome</keyword>
<proteinExistence type="predicted"/>
<protein>
    <submittedName>
        <fullName evidence="2">Uncharacterized protein</fullName>
    </submittedName>
</protein>